<accession>A0A1E5PZN9</accession>
<dbReference type="EMBL" id="MEHK01000001">
    <property type="protein sequence ID" value="OEJ35025.1"/>
    <property type="molecule type" value="Genomic_DNA"/>
</dbReference>
<reference evidence="2 3" key="1">
    <citation type="submission" date="2016-08" db="EMBL/GenBank/DDBJ databases">
        <title>The complete genome of Streptomyces subrutilus 10-1-1.</title>
        <authorList>
            <person name="Chen X."/>
        </authorList>
    </citation>
    <scope>NUCLEOTIDE SEQUENCE [LARGE SCALE GENOMIC DNA]</scope>
    <source>
        <strain evidence="2 3">10-1-1</strain>
    </source>
</reference>
<dbReference type="AlphaFoldDB" id="A0A1E5PZN9"/>
<dbReference type="Proteomes" id="UP000095705">
    <property type="component" value="Unassembled WGS sequence"/>
</dbReference>
<evidence type="ECO:0000259" key="1">
    <source>
        <dbReference type="SMART" id="SM00563"/>
    </source>
</evidence>
<dbReference type="SMART" id="SM00563">
    <property type="entry name" value="PlsC"/>
    <property type="match status" value="1"/>
</dbReference>
<evidence type="ECO:0000313" key="2">
    <source>
        <dbReference type="EMBL" id="OEJ35025.1"/>
    </source>
</evidence>
<dbReference type="PANTHER" id="PTHR22753">
    <property type="entry name" value="TRANSMEMBRANE PROTEIN 68"/>
    <property type="match status" value="1"/>
</dbReference>
<keyword evidence="3" id="KW-1185">Reference proteome</keyword>
<organism evidence="2 3">
    <name type="scientific">Streptomyces subrutilus</name>
    <dbReference type="NCBI Taxonomy" id="36818"/>
    <lineage>
        <taxon>Bacteria</taxon>
        <taxon>Bacillati</taxon>
        <taxon>Actinomycetota</taxon>
        <taxon>Actinomycetes</taxon>
        <taxon>Kitasatosporales</taxon>
        <taxon>Streptomycetaceae</taxon>
        <taxon>Streptomyces</taxon>
    </lineage>
</organism>
<dbReference type="STRING" id="36818.BGK67_30190"/>
<dbReference type="GO" id="GO:0016020">
    <property type="term" value="C:membrane"/>
    <property type="evidence" value="ECO:0007669"/>
    <property type="project" value="TreeGrafter"/>
</dbReference>
<dbReference type="InterPro" id="IPR002123">
    <property type="entry name" value="Plipid/glycerol_acylTrfase"/>
</dbReference>
<gene>
    <name evidence="2" type="ORF">BGK67_30190</name>
</gene>
<sequence length="261" mass="27907">MVKDSVAEMIKATGAEFGSVKRLLGEAGGVAWDRLLDWLVDDYFRVVAHGLENIPAEGPAVIAVNHSGAWGLDAFVLDKVLGRALDRRVRFLAAPFVFRTPILGQHARRHGALPIGPTAGVDHLNAGGLVGVYPEGIAGLEKPFTERYRLRSFSPGFAVAAIRSGAPVVPVGIVGAEEACPKLGEVPTLARLLGVPYFPVTTPFPLPSNWTITIGEPIPAPPRPDGLAARRDAARGLSETTRSAVQELIDRELAERETLFD</sequence>
<dbReference type="Pfam" id="PF01553">
    <property type="entry name" value="Acyltransferase"/>
    <property type="match status" value="1"/>
</dbReference>
<evidence type="ECO:0000313" key="3">
    <source>
        <dbReference type="Proteomes" id="UP000095705"/>
    </source>
</evidence>
<proteinExistence type="predicted"/>
<comment type="caution">
    <text evidence="2">The sequence shown here is derived from an EMBL/GenBank/DDBJ whole genome shotgun (WGS) entry which is preliminary data.</text>
</comment>
<dbReference type="SUPFAM" id="SSF69593">
    <property type="entry name" value="Glycerol-3-phosphate (1)-acyltransferase"/>
    <property type="match status" value="1"/>
</dbReference>
<protein>
    <recommendedName>
        <fullName evidence="1">Phospholipid/glycerol acyltransferase domain-containing protein</fullName>
    </recommendedName>
</protein>
<dbReference type="CDD" id="cd07987">
    <property type="entry name" value="LPLAT_MGAT-like"/>
    <property type="match status" value="1"/>
</dbReference>
<name>A0A1E5PZN9_9ACTN</name>
<dbReference type="GO" id="GO:0016746">
    <property type="term" value="F:acyltransferase activity"/>
    <property type="evidence" value="ECO:0007669"/>
    <property type="project" value="InterPro"/>
</dbReference>
<dbReference type="PANTHER" id="PTHR22753:SF14">
    <property type="entry name" value="MONOACYLGLYCEROL_DIACYLGLYCEROL O-ACYLTRANSFERASE"/>
    <property type="match status" value="1"/>
</dbReference>
<feature type="domain" description="Phospholipid/glycerol acyltransferase" evidence="1">
    <location>
        <begin position="60"/>
        <end position="176"/>
    </location>
</feature>